<dbReference type="InterPro" id="IPR036396">
    <property type="entry name" value="Cyt_P450_sf"/>
</dbReference>
<keyword evidence="6" id="KW-1133">Transmembrane helix</keyword>
<dbReference type="InterPro" id="IPR017972">
    <property type="entry name" value="Cyt_P450_CS"/>
</dbReference>
<dbReference type="Proteomes" id="UP000283530">
    <property type="component" value="Unassembled WGS sequence"/>
</dbReference>
<dbReference type="PANTHER" id="PTHR24282:SF36">
    <property type="entry name" value="CYTOCHROME P450 714A1-RELATED"/>
    <property type="match status" value="1"/>
</dbReference>
<dbReference type="SUPFAM" id="SSF48264">
    <property type="entry name" value="Cytochrome P450"/>
    <property type="match status" value="1"/>
</dbReference>
<dbReference type="GO" id="GO:0020037">
    <property type="term" value="F:heme binding"/>
    <property type="evidence" value="ECO:0007669"/>
    <property type="project" value="InterPro"/>
</dbReference>
<evidence type="ECO:0000256" key="7">
    <source>
        <dbReference type="ARBA" id="ARBA00023002"/>
    </source>
</evidence>
<keyword evidence="10" id="KW-0472">Membrane</keyword>
<name>A0A3S3MBJ5_9MAGN</name>
<feature type="binding site" description="axial binding residue" evidence="11">
    <location>
        <position position="456"/>
    </location>
    <ligand>
        <name>heme</name>
        <dbReference type="ChEBI" id="CHEBI:30413"/>
    </ligand>
    <ligandPart>
        <name>Fe</name>
        <dbReference type="ChEBI" id="CHEBI:18248"/>
    </ligandPart>
</feature>
<evidence type="ECO:0000256" key="8">
    <source>
        <dbReference type="ARBA" id="ARBA00023004"/>
    </source>
</evidence>
<comment type="subcellular location">
    <subcellularLocation>
        <location evidence="1">Membrane</location>
    </subcellularLocation>
</comment>
<comment type="similarity">
    <text evidence="2 12">Belongs to the cytochrome P450 family.</text>
</comment>
<keyword evidence="9 12" id="KW-0503">Monooxygenase</keyword>
<evidence type="ECO:0000313" key="16">
    <source>
        <dbReference type="Proteomes" id="UP000283530"/>
    </source>
</evidence>
<evidence type="ECO:0000256" key="12">
    <source>
        <dbReference type="RuleBase" id="RU000461"/>
    </source>
</evidence>
<dbReference type="PANTHER" id="PTHR24282">
    <property type="entry name" value="CYTOCHROME P450 FAMILY MEMBER"/>
    <property type="match status" value="1"/>
</dbReference>
<evidence type="ECO:0000256" key="5">
    <source>
        <dbReference type="ARBA" id="ARBA00022723"/>
    </source>
</evidence>
<evidence type="ECO:0000256" key="10">
    <source>
        <dbReference type="ARBA" id="ARBA00023136"/>
    </source>
</evidence>
<feature type="coiled-coil region" evidence="13">
    <location>
        <begin position="299"/>
        <end position="326"/>
    </location>
</feature>
<sequence length="511" mass="58464">MTCINPYGPKGPKPNINNLTYHITNEPKRRKKKEEEEEEEEQQHMELGLKIYVSLVLEKRKAKKAGIKGPPPSILYGNISEMKRIELKEKAPMEEGGHVSHDYYPMLFPWFEQWRKDYGPVFMYSLRNMPMLYVSDPDLVKEIGLCTSLDLGKPSHLQREQWPLFGHGIFRSNGSDWAKQRKIIAPSFFMDKVKGMVDLMVDSTLPLLKSWESIIERGGGIGDVRVDQDLRSFSADVISKACFGSSYRKGKEIFLRLRALQDFLSKPGLSIGVSILRYLPTKKNKEIWRLEREVELSIMKMIVERKEAMEKEKDLLQALVESAERNYGVGKAANRFLVDNCKNIYFAGYETTTVLATWALMLLALNPEWQARAQTLRLYPPATFVSREALQEMKFGDIHIPKDTNIWSPIPKLHQDTSIWGPDAHEFNPARFANGIVGACKLPHVYMPFGLGPRTCLGQNFAMIELKALLSLVLSKFSFSLSPKYCHSPTYRMVVEPEHGLNLIMKKASDE</sequence>
<evidence type="ECO:0000256" key="1">
    <source>
        <dbReference type="ARBA" id="ARBA00004370"/>
    </source>
</evidence>
<keyword evidence="7 12" id="KW-0560">Oxidoreductase</keyword>
<evidence type="ECO:0000256" key="14">
    <source>
        <dbReference type="SAM" id="MobiDB-lite"/>
    </source>
</evidence>
<dbReference type="EMBL" id="QPKB01000003">
    <property type="protein sequence ID" value="RWR80538.1"/>
    <property type="molecule type" value="Genomic_DNA"/>
</dbReference>
<evidence type="ECO:0000256" key="6">
    <source>
        <dbReference type="ARBA" id="ARBA00022989"/>
    </source>
</evidence>
<dbReference type="InterPro" id="IPR002401">
    <property type="entry name" value="Cyt_P450_E_grp-I"/>
</dbReference>
<evidence type="ECO:0000256" key="13">
    <source>
        <dbReference type="SAM" id="Coils"/>
    </source>
</evidence>
<gene>
    <name evidence="15" type="ORF">CKAN_00918100</name>
</gene>
<dbReference type="PROSITE" id="PS00086">
    <property type="entry name" value="CYTOCHROME_P450"/>
    <property type="match status" value="1"/>
</dbReference>
<dbReference type="OrthoDB" id="1706229at2759"/>
<keyword evidence="8 11" id="KW-0408">Iron</keyword>
<comment type="cofactor">
    <cofactor evidence="11">
        <name>heme</name>
        <dbReference type="ChEBI" id="CHEBI:30413"/>
    </cofactor>
</comment>
<organism evidence="15 16">
    <name type="scientific">Cinnamomum micranthum f. kanehirae</name>
    <dbReference type="NCBI Taxonomy" id="337451"/>
    <lineage>
        <taxon>Eukaryota</taxon>
        <taxon>Viridiplantae</taxon>
        <taxon>Streptophyta</taxon>
        <taxon>Embryophyta</taxon>
        <taxon>Tracheophyta</taxon>
        <taxon>Spermatophyta</taxon>
        <taxon>Magnoliopsida</taxon>
        <taxon>Magnoliidae</taxon>
        <taxon>Laurales</taxon>
        <taxon>Lauraceae</taxon>
        <taxon>Cinnamomum</taxon>
    </lineage>
</organism>
<evidence type="ECO:0000256" key="11">
    <source>
        <dbReference type="PIRSR" id="PIRSR602401-1"/>
    </source>
</evidence>
<evidence type="ECO:0000256" key="4">
    <source>
        <dbReference type="ARBA" id="ARBA00022692"/>
    </source>
</evidence>
<comment type="caution">
    <text evidence="15">The sequence shown here is derived from an EMBL/GenBank/DDBJ whole genome shotgun (WGS) entry which is preliminary data.</text>
</comment>
<feature type="region of interest" description="Disordered" evidence="14">
    <location>
        <begin position="1"/>
        <end position="43"/>
    </location>
</feature>
<dbReference type="InterPro" id="IPR050665">
    <property type="entry name" value="Cytochrome_P450_Monooxygen"/>
</dbReference>
<keyword evidence="16" id="KW-1185">Reference proteome</keyword>
<dbReference type="Pfam" id="PF00067">
    <property type="entry name" value="p450"/>
    <property type="match status" value="2"/>
</dbReference>
<dbReference type="AlphaFoldDB" id="A0A3S3MBJ5"/>
<keyword evidence="4" id="KW-0812">Transmembrane</keyword>
<evidence type="ECO:0000256" key="2">
    <source>
        <dbReference type="ARBA" id="ARBA00010617"/>
    </source>
</evidence>
<protein>
    <submittedName>
        <fullName evidence="15">Cytochrome P450 714B3-like protein isoform X1</fullName>
    </submittedName>
</protein>
<keyword evidence="5 11" id="KW-0479">Metal-binding</keyword>
<dbReference type="PRINTS" id="PR00385">
    <property type="entry name" value="P450"/>
</dbReference>
<keyword evidence="3 11" id="KW-0349">Heme</keyword>
<dbReference type="InterPro" id="IPR001128">
    <property type="entry name" value="Cyt_P450"/>
</dbReference>
<dbReference type="STRING" id="337451.A0A3S3MBJ5"/>
<proteinExistence type="inferred from homology"/>
<accession>A0A3S3MBJ5</accession>
<dbReference type="GO" id="GO:0016020">
    <property type="term" value="C:membrane"/>
    <property type="evidence" value="ECO:0007669"/>
    <property type="project" value="UniProtKB-SubCell"/>
</dbReference>
<evidence type="ECO:0000313" key="15">
    <source>
        <dbReference type="EMBL" id="RWR80538.1"/>
    </source>
</evidence>
<evidence type="ECO:0000256" key="3">
    <source>
        <dbReference type="ARBA" id="ARBA00022617"/>
    </source>
</evidence>
<dbReference type="GO" id="GO:0016705">
    <property type="term" value="F:oxidoreductase activity, acting on paired donors, with incorporation or reduction of molecular oxygen"/>
    <property type="evidence" value="ECO:0007669"/>
    <property type="project" value="InterPro"/>
</dbReference>
<keyword evidence="13" id="KW-0175">Coiled coil</keyword>
<dbReference type="Gene3D" id="1.10.630.10">
    <property type="entry name" value="Cytochrome P450"/>
    <property type="match status" value="1"/>
</dbReference>
<dbReference type="PRINTS" id="PR00463">
    <property type="entry name" value="EP450I"/>
</dbReference>
<dbReference type="GO" id="GO:0004497">
    <property type="term" value="F:monooxygenase activity"/>
    <property type="evidence" value="ECO:0007669"/>
    <property type="project" value="UniProtKB-KW"/>
</dbReference>
<evidence type="ECO:0000256" key="9">
    <source>
        <dbReference type="ARBA" id="ARBA00023033"/>
    </source>
</evidence>
<reference evidence="15 16" key="1">
    <citation type="journal article" date="2019" name="Nat. Plants">
        <title>Stout camphor tree genome fills gaps in understanding of flowering plant genome evolution.</title>
        <authorList>
            <person name="Chaw S.M."/>
            <person name="Liu Y.C."/>
            <person name="Wu Y.W."/>
            <person name="Wang H.Y."/>
            <person name="Lin C.I."/>
            <person name="Wu C.S."/>
            <person name="Ke H.M."/>
            <person name="Chang L.Y."/>
            <person name="Hsu C.Y."/>
            <person name="Yang H.T."/>
            <person name="Sudianto E."/>
            <person name="Hsu M.H."/>
            <person name="Wu K.P."/>
            <person name="Wang L.N."/>
            <person name="Leebens-Mack J.H."/>
            <person name="Tsai I.J."/>
        </authorList>
    </citation>
    <scope>NUCLEOTIDE SEQUENCE [LARGE SCALE GENOMIC DNA]</scope>
    <source>
        <strain evidence="16">cv. Chaw 1501</strain>
        <tissue evidence="15">Young leaves</tissue>
    </source>
</reference>
<dbReference type="GO" id="GO:0005506">
    <property type="term" value="F:iron ion binding"/>
    <property type="evidence" value="ECO:0007669"/>
    <property type="project" value="InterPro"/>
</dbReference>